<name>A0AAU6WQY5_9FLAO</name>
<dbReference type="RefSeq" id="WP_345766503.1">
    <property type="nucleotide sequence ID" value="NZ_CP154834.1"/>
</dbReference>
<sequence>MGDYIEFLAFQPDMSSSGGYYEISVAYTRAYMASAATHVAAVSHSNPNIWRECGRINRNNYIANENTNCFTIDVNGASNRFRVRATKVDGGVDGTMFMVIKVRSINKNLSWTGLNNKGNDTSTIALQPMTDEWELLVGSAFSSESAKVAIKAKSNGNVGIGTQNPDQKLTVKGKIHAEDIIINANVPADYVFEKYYDNYSSAREDYSMMNLNELESFIKENRHLPEIPSGNKMAQDGVNVGDFQMKLLQKIEELTLYTIAQHKELEQLKSQINNTNTNA</sequence>
<evidence type="ECO:0000313" key="1">
    <source>
        <dbReference type="EMBL" id="XAO74337.1"/>
    </source>
</evidence>
<keyword evidence="2" id="KW-1185">Reference proteome</keyword>
<accession>A0AAU6WQY5</accession>
<protein>
    <recommendedName>
        <fullName evidence="3">Peptidase S74 domain-containing protein</fullName>
    </recommendedName>
</protein>
<dbReference type="EMBL" id="CP154834">
    <property type="protein sequence ID" value="XAO74337.1"/>
    <property type="molecule type" value="Genomic_DNA"/>
</dbReference>
<evidence type="ECO:0000313" key="2">
    <source>
        <dbReference type="Proteomes" id="UP001463665"/>
    </source>
</evidence>
<organism evidence="1 2">
    <name type="scientific">Chryseobacterium endophyticum</name>
    <dbReference type="NCBI Taxonomy" id="1854762"/>
    <lineage>
        <taxon>Bacteria</taxon>
        <taxon>Pseudomonadati</taxon>
        <taxon>Bacteroidota</taxon>
        <taxon>Flavobacteriia</taxon>
        <taxon>Flavobacteriales</taxon>
        <taxon>Weeksellaceae</taxon>
        <taxon>Chryseobacterium group</taxon>
        <taxon>Chryseobacterium</taxon>
    </lineage>
</organism>
<reference evidence="1 2" key="1">
    <citation type="submission" date="2024-04" db="EMBL/GenBank/DDBJ databases">
        <title>Genome sequencing and assembly of rice foliar adapted Chryseobacterium endophyticum OsEnb-ALM-A6.</title>
        <authorList>
            <person name="Kumar S."/>
            <person name="Javed M."/>
            <person name="Chouhan V."/>
            <person name="Charishma K."/>
            <person name="Patel A."/>
            <person name="Kumar M."/>
            <person name="Sahu K.P."/>
            <person name="Kumar A."/>
        </authorList>
    </citation>
    <scope>NUCLEOTIDE SEQUENCE [LARGE SCALE GENOMIC DNA]</scope>
    <source>
        <strain evidence="1 2">OsEnb-ALM-A6</strain>
    </source>
</reference>
<proteinExistence type="predicted"/>
<dbReference type="AlphaFoldDB" id="A0AAU6WQY5"/>
<evidence type="ECO:0008006" key="3">
    <source>
        <dbReference type="Google" id="ProtNLM"/>
    </source>
</evidence>
<gene>
    <name evidence="1" type="ORF">AAFP95_22505</name>
</gene>
<dbReference type="Proteomes" id="UP001463665">
    <property type="component" value="Chromosome"/>
</dbReference>